<keyword evidence="2" id="KW-1185">Reference proteome</keyword>
<dbReference type="Proteomes" id="UP001055072">
    <property type="component" value="Unassembled WGS sequence"/>
</dbReference>
<reference evidence="1" key="1">
    <citation type="journal article" date="2021" name="Environ. Microbiol.">
        <title>Gene family expansions and transcriptome signatures uncover fungal adaptations to wood decay.</title>
        <authorList>
            <person name="Hage H."/>
            <person name="Miyauchi S."/>
            <person name="Viragh M."/>
            <person name="Drula E."/>
            <person name="Min B."/>
            <person name="Chaduli D."/>
            <person name="Navarro D."/>
            <person name="Favel A."/>
            <person name="Norest M."/>
            <person name="Lesage-Meessen L."/>
            <person name="Balint B."/>
            <person name="Merenyi Z."/>
            <person name="de Eugenio L."/>
            <person name="Morin E."/>
            <person name="Martinez A.T."/>
            <person name="Baldrian P."/>
            <person name="Stursova M."/>
            <person name="Martinez M.J."/>
            <person name="Novotny C."/>
            <person name="Magnuson J.K."/>
            <person name="Spatafora J.W."/>
            <person name="Maurice S."/>
            <person name="Pangilinan J."/>
            <person name="Andreopoulos W."/>
            <person name="LaButti K."/>
            <person name="Hundley H."/>
            <person name="Na H."/>
            <person name="Kuo A."/>
            <person name="Barry K."/>
            <person name="Lipzen A."/>
            <person name="Henrissat B."/>
            <person name="Riley R."/>
            <person name="Ahrendt S."/>
            <person name="Nagy L.G."/>
            <person name="Grigoriev I.V."/>
            <person name="Martin F."/>
            <person name="Rosso M.N."/>
        </authorList>
    </citation>
    <scope>NUCLEOTIDE SEQUENCE</scope>
    <source>
        <strain evidence="1">CBS 384.51</strain>
    </source>
</reference>
<gene>
    <name evidence="1" type="ORF">BDY19DRAFT_1023578</name>
</gene>
<comment type="caution">
    <text evidence="1">The sequence shown here is derived from an EMBL/GenBank/DDBJ whole genome shotgun (WGS) entry which is preliminary data.</text>
</comment>
<name>A0ACB8TS88_9APHY</name>
<evidence type="ECO:0000313" key="1">
    <source>
        <dbReference type="EMBL" id="KAI0084840.1"/>
    </source>
</evidence>
<proteinExistence type="predicted"/>
<protein>
    <submittedName>
        <fullName evidence="1">Uncharacterized protein</fullName>
    </submittedName>
</protein>
<organism evidence="1 2">
    <name type="scientific">Irpex rosettiformis</name>
    <dbReference type="NCBI Taxonomy" id="378272"/>
    <lineage>
        <taxon>Eukaryota</taxon>
        <taxon>Fungi</taxon>
        <taxon>Dikarya</taxon>
        <taxon>Basidiomycota</taxon>
        <taxon>Agaricomycotina</taxon>
        <taxon>Agaricomycetes</taxon>
        <taxon>Polyporales</taxon>
        <taxon>Irpicaceae</taxon>
        <taxon>Irpex</taxon>
    </lineage>
</organism>
<accession>A0ACB8TS88</accession>
<dbReference type="EMBL" id="MU274938">
    <property type="protein sequence ID" value="KAI0084840.1"/>
    <property type="molecule type" value="Genomic_DNA"/>
</dbReference>
<sequence>MALDPLIKIKVTSAVCSSFAILTTAGRMYLRRAKYWWDDACAFLATIFLLVQVAAVFMHLPDPHVMSRTTRIAAYYIMAIIFYLIIWTARLAILYSIIRIDPNPSMRRILNCTAVVFVIIELVMCAQLFWVCESEPSWKNKASPQCPLTKQVAILQLVTDVLADVLLIVAPLRLLRQLSTQDGTRRRLMIIFSSSIVTTIVSLVHAALILTIGGVDVVIAALVENTFSVIVCNVPVVVTFLLRRSFRFGDSEGRKGTGEDATSTFGWWKARTGGSAHLTTGGFGGRSGITVARTVENDISRDVTTINLWDLSANRDSASRSKDRIDDGQTREGAFTISQMDRVEEEELGGGVKGERDIVWLTTETFRHTDTKDQDDDDSLRK</sequence>
<evidence type="ECO:0000313" key="2">
    <source>
        <dbReference type="Proteomes" id="UP001055072"/>
    </source>
</evidence>